<name>A0A139B0J4_GONPJ</name>
<dbReference type="InterPro" id="IPR011583">
    <property type="entry name" value="Chitinase_II/V-like_cat"/>
</dbReference>
<organism evidence="2 3">
    <name type="scientific">Gonapodya prolifera (strain JEL478)</name>
    <name type="common">Monoblepharis prolifera</name>
    <dbReference type="NCBI Taxonomy" id="1344416"/>
    <lineage>
        <taxon>Eukaryota</taxon>
        <taxon>Fungi</taxon>
        <taxon>Fungi incertae sedis</taxon>
        <taxon>Chytridiomycota</taxon>
        <taxon>Chytridiomycota incertae sedis</taxon>
        <taxon>Monoblepharidomycetes</taxon>
        <taxon>Monoblepharidales</taxon>
        <taxon>Gonapodyaceae</taxon>
        <taxon>Gonapodya</taxon>
    </lineage>
</organism>
<proteinExistence type="predicted"/>
<protein>
    <recommendedName>
        <fullName evidence="1">Chitinase II/V-like catalytic domain-containing protein</fullName>
    </recommendedName>
</protein>
<dbReference type="InterPro" id="IPR013320">
    <property type="entry name" value="ConA-like_dom_sf"/>
</dbReference>
<dbReference type="SUPFAM" id="SSF49899">
    <property type="entry name" value="Concanavalin A-like lectins/glucanases"/>
    <property type="match status" value="1"/>
</dbReference>
<dbReference type="SUPFAM" id="SSF51445">
    <property type="entry name" value="(Trans)glycosidases"/>
    <property type="match status" value="1"/>
</dbReference>
<accession>A0A139B0J4</accession>
<evidence type="ECO:0000259" key="1">
    <source>
        <dbReference type="SMART" id="SM00636"/>
    </source>
</evidence>
<dbReference type="OrthoDB" id="76388at2759"/>
<dbReference type="Proteomes" id="UP000070544">
    <property type="component" value="Unassembled WGS sequence"/>
</dbReference>
<dbReference type="GO" id="GO:0008061">
    <property type="term" value="F:chitin binding"/>
    <property type="evidence" value="ECO:0007669"/>
    <property type="project" value="InterPro"/>
</dbReference>
<dbReference type="EMBL" id="KQ965731">
    <property type="protein sequence ID" value="KXS22215.1"/>
    <property type="molecule type" value="Genomic_DNA"/>
</dbReference>
<dbReference type="AlphaFoldDB" id="A0A139B0J4"/>
<gene>
    <name evidence="2" type="ORF">M427DRAFT_26837</name>
</gene>
<evidence type="ECO:0000313" key="3">
    <source>
        <dbReference type="Proteomes" id="UP000070544"/>
    </source>
</evidence>
<dbReference type="InterPro" id="IPR017853">
    <property type="entry name" value="GH"/>
</dbReference>
<dbReference type="SMART" id="SM00636">
    <property type="entry name" value="Glyco_18"/>
    <property type="match status" value="1"/>
</dbReference>
<dbReference type="Gene3D" id="2.60.120.200">
    <property type="match status" value="1"/>
</dbReference>
<sequence>MQVYWRDSVSFRTQTSAVELTFLDPFGSLSRLFGPTVVAGVNIQSDIDLIADVGLSSVAFQDGNMVMALQSSIERPSTELCSGCRCGVKLLTPWLMQYGSLEIDFILPPASTYGGVFSLTVTSDPVRSLTANRTNSDSLSLHIVSPLRGDPSYKPQSSISVSSSTISKDRLNPTLTFNGDVDFVDMVVESGYQGILDGNGIINLSLLNVSGNSQTPSCSAQATVGCGCTLKLSAPITLQYGTVSFGLYIPTTPGTVVSLVLMSAAVDGSYDEIDFHVVGGTTAITNYNYVGSLYQSALSRSHSLTGLGIGGNSLTNKTGTTLVQPFDSSRIVSMANFTGDDSFVDVLTESSTASQVYVNNTNSGALEIAMLAPGNCSLLTGCGCGATITFPYSNMQLFGNVTVNMTVAAGSGLVTALRFQTIGTNETIEYEIANGVIRTFFYTCDSAGNVISLYDSWSSRGGGFLAADFAPLPVGRLAQTVFLKKFYPGLKILVGFATNMGTCAVQALVATGWDGVDMDWEQYMDSNMGPFMQAVRAGLPAPLILTMDVYGSPSSFPGWDTFKSSLDFVHVMSYNPSIVSTANSVKNWATNLGVPSKIRPGTWVAAVTNFASLRTSGRLDGPPTFTALWTPYTYDNVTYAESVNGTVYCGYTCMVARVRWAKNMTYAGWMVFHIGNDYRMEWTQQMAAVVRQEFPQ</sequence>
<keyword evidence="3" id="KW-1185">Reference proteome</keyword>
<dbReference type="Gene3D" id="3.20.20.80">
    <property type="entry name" value="Glycosidases"/>
    <property type="match status" value="1"/>
</dbReference>
<evidence type="ECO:0000313" key="2">
    <source>
        <dbReference type="EMBL" id="KXS22215.1"/>
    </source>
</evidence>
<reference evidence="2 3" key="1">
    <citation type="journal article" date="2015" name="Genome Biol. Evol.">
        <title>Phylogenomic analyses indicate that early fungi evolved digesting cell walls of algal ancestors of land plants.</title>
        <authorList>
            <person name="Chang Y."/>
            <person name="Wang S."/>
            <person name="Sekimoto S."/>
            <person name="Aerts A.L."/>
            <person name="Choi C."/>
            <person name="Clum A."/>
            <person name="LaButti K.M."/>
            <person name="Lindquist E.A."/>
            <person name="Yee Ngan C."/>
            <person name="Ohm R.A."/>
            <person name="Salamov A.A."/>
            <person name="Grigoriev I.V."/>
            <person name="Spatafora J.W."/>
            <person name="Berbee M.L."/>
        </authorList>
    </citation>
    <scope>NUCLEOTIDE SEQUENCE [LARGE SCALE GENOMIC DNA]</scope>
    <source>
        <strain evidence="2 3">JEL478</strain>
    </source>
</reference>
<feature type="domain" description="Chitinase II/V-like catalytic" evidence="1">
    <location>
        <begin position="448"/>
        <end position="677"/>
    </location>
</feature>